<dbReference type="GO" id="GO:0034185">
    <property type="term" value="F:apolipoprotein binding"/>
    <property type="evidence" value="ECO:0007669"/>
    <property type="project" value="TreeGrafter"/>
</dbReference>
<dbReference type="CDD" id="cd00707">
    <property type="entry name" value="Pancreat_lipase_like"/>
    <property type="match status" value="1"/>
</dbReference>
<dbReference type="InterPro" id="IPR029058">
    <property type="entry name" value="AB_hydrolase_fold"/>
</dbReference>
<dbReference type="Pfam" id="PF00151">
    <property type="entry name" value="Lipase"/>
    <property type="match status" value="1"/>
</dbReference>
<reference evidence="7" key="1">
    <citation type="submission" date="2025-08" db="UniProtKB">
        <authorList>
            <consortium name="Ensembl"/>
        </authorList>
    </citation>
    <scope>IDENTIFICATION</scope>
</reference>
<dbReference type="SUPFAM" id="SSF53474">
    <property type="entry name" value="alpha/beta-Hydrolases"/>
    <property type="match status" value="1"/>
</dbReference>
<protein>
    <recommendedName>
        <fullName evidence="9">Lipase domain-containing protein</fullName>
    </recommendedName>
</protein>
<dbReference type="InterPro" id="IPR033906">
    <property type="entry name" value="Lipase_N"/>
</dbReference>
<evidence type="ECO:0008006" key="9">
    <source>
        <dbReference type="Google" id="ProtNLM"/>
    </source>
</evidence>
<dbReference type="FunFam" id="3.40.50.1820:FF:000441">
    <property type="entry name" value="Lipoprotein lipase"/>
    <property type="match status" value="1"/>
</dbReference>
<sequence>GNLYVQCDIASIKGFSLRNPSQPDDDVCYIVRGKPETLSSCNFKNLFCHSWVSGLFESWKDANVIVVDWLDTAQNYYALAAQNTKMVGQEIGLFIDWLEESANVPLEKLHLLGYSLGAHIAGFAGSHATNKVGRITGLDPAGPNFEGVHAHRRLSPDDAHFVDVLHTFTRGSLGLSIGIGIEQPVGHVDIYPNGGSFQPGCNLRGALEKIANYGILGKDPYLGNSHERSVQLFIDSLLNEGEASRAYICGSNDMFNCGMCLQCHKNRRHIVGYDASKVRKARSIKMFTKTRGSLPFRGQCQVSEEEFKQFCCEKITANKTYSFLVVTEKDIGDLLMLKFKLKESTSSLLSLVRAGETQKKYVFNIFTRYSEHKNSAQDVVFVTCKEPWRSLSKR</sequence>
<dbReference type="PANTHER" id="PTHR11610">
    <property type="entry name" value="LIPASE"/>
    <property type="match status" value="1"/>
</dbReference>
<dbReference type="Proteomes" id="UP000694700">
    <property type="component" value="Unplaced"/>
</dbReference>
<dbReference type="GO" id="GO:0005615">
    <property type="term" value="C:extracellular space"/>
    <property type="evidence" value="ECO:0007669"/>
    <property type="project" value="TreeGrafter"/>
</dbReference>
<comment type="similarity">
    <text evidence="2 4">Belongs to the AB hydrolase superfamily. Lipase family.</text>
</comment>
<dbReference type="SUPFAM" id="SSF49723">
    <property type="entry name" value="Lipase/lipooxygenase domain (PLAT/LH2 domain)"/>
    <property type="match status" value="1"/>
</dbReference>
<organism evidence="7 8">
    <name type="scientific">Cyprinus carpio</name>
    <name type="common">Common carp</name>
    <dbReference type="NCBI Taxonomy" id="7962"/>
    <lineage>
        <taxon>Eukaryota</taxon>
        <taxon>Metazoa</taxon>
        <taxon>Chordata</taxon>
        <taxon>Craniata</taxon>
        <taxon>Vertebrata</taxon>
        <taxon>Euteleostomi</taxon>
        <taxon>Actinopterygii</taxon>
        <taxon>Neopterygii</taxon>
        <taxon>Teleostei</taxon>
        <taxon>Ostariophysi</taxon>
        <taxon>Cypriniformes</taxon>
        <taxon>Cyprinidae</taxon>
        <taxon>Cyprininae</taxon>
        <taxon>Cyprinus</taxon>
    </lineage>
</organism>
<dbReference type="Ensembl" id="ENSCCRT00015081920.1">
    <property type="protein sequence ID" value="ENSCCRP00015079320.1"/>
    <property type="gene ID" value="ENSCCRG00015031582.1"/>
</dbReference>
<evidence type="ECO:0000256" key="1">
    <source>
        <dbReference type="ARBA" id="ARBA00004613"/>
    </source>
</evidence>
<evidence type="ECO:0000259" key="6">
    <source>
        <dbReference type="Pfam" id="PF01477"/>
    </source>
</evidence>
<dbReference type="Pfam" id="PF01477">
    <property type="entry name" value="PLAT"/>
    <property type="match status" value="1"/>
</dbReference>
<accession>A0A8C1XFR1</accession>
<keyword evidence="3" id="KW-0964">Secreted</keyword>
<dbReference type="PRINTS" id="PR00821">
    <property type="entry name" value="TAGLIPASE"/>
</dbReference>
<evidence type="ECO:0000313" key="8">
    <source>
        <dbReference type="Proteomes" id="UP000694700"/>
    </source>
</evidence>
<dbReference type="GO" id="GO:0016042">
    <property type="term" value="P:lipid catabolic process"/>
    <property type="evidence" value="ECO:0007669"/>
    <property type="project" value="TreeGrafter"/>
</dbReference>
<dbReference type="PANTHER" id="PTHR11610:SF146">
    <property type="entry name" value="LIPOPROTEIN LIPASE-LIKE"/>
    <property type="match status" value="1"/>
</dbReference>
<dbReference type="AlphaFoldDB" id="A0A8C1XFR1"/>
<proteinExistence type="inferred from homology"/>
<dbReference type="InterPro" id="IPR036392">
    <property type="entry name" value="PLAT/LH2_dom_sf"/>
</dbReference>
<comment type="subcellular location">
    <subcellularLocation>
        <location evidence="1">Secreted</location>
    </subcellularLocation>
</comment>
<dbReference type="InterPro" id="IPR013818">
    <property type="entry name" value="Lipase"/>
</dbReference>
<evidence type="ECO:0000259" key="5">
    <source>
        <dbReference type="Pfam" id="PF00151"/>
    </source>
</evidence>
<evidence type="ECO:0000256" key="2">
    <source>
        <dbReference type="ARBA" id="ARBA00010701"/>
    </source>
</evidence>
<evidence type="ECO:0000256" key="4">
    <source>
        <dbReference type="RuleBase" id="RU004262"/>
    </source>
</evidence>
<evidence type="ECO:0000256" key="3">
    <source>
        <dbReference type="ARBA" id="ARBA00022525"/>
    </source>
</evidence>
<dbReference type="GO" id="GO:0004465">
    <property type="term" value="F:lipoprotein lipase activity"/>
    <property type="evidence" value="ECO:0007669"/>
    <property type="project" value="TreeGrafter"/>
</dbReference>
<dbReference type="Gene3D" id="3.40.50.1820">
    <property type="entry name" value="alpha/beta hydrolase"/>
    <property type="match status" value="1"/>
</dbReference>
<feature type="domain" description="Lipase" evidence="5">
    <location>
        <begin position="49"/>
        <end position="296"/>
    </location>
</feature>
<dbReference type="InterPro" id="IPR000734">
    <property type="entry name" value="TAG_lipase"/>
</dbReference>
<evidence type="ECO:0000313" key="7">
    <source>
        <dbReference type="Ensembl" id="ENSCCRP00015079320.1"/>
    </source>
</evidence>
<dbReference type="InterPro" id="IPR001024">
    <property type="entry name" value="PLAT/LH2_dom"/>
</dbReference>
<dbReference type="GO" id="GO:0034372">
    <property type="term" value="P:very-low-density lipoprotein particle remodeling"/>
    <property type="evidence" value="ECO:0007669"/>
    <property type="project" value="TreeGrafter"/>
</dbReference>
<name>A0A8C1XFR1_CYPCA</name>
<feature type="domain" description="PLAT" evidence="6">
    <location>
        <begin position="297"/>
        <end position="381"/>
    </location>
</feature>